<evidence type="ECO:0000313" key="12">
    <source>
        <dbReference type="EMBL" id="KAL1897206.1"/>
    </source>
</evidence>
<dbReference type="Pfam" id="PF16187">
    <property type="entry name" value="Peptidase_M16_M"/>
    <property type="match status" value="1"/>
</dbReference>
<evidence type="ECO:0000256" key="2">
    <source>
        <dbReference type="ARBA" id="ARBA00022670"/>
    </source>
</evidence>
<keyword evidence="5" id="KW-0862">Zinc</keyword>
<sequence>MGFEIKQSAAAAAAAAASVTTAATSAETLLKATFITEQIEKPDVDDRKYRVIRLANDLEVLLAHDPNTDKASAALDVNVGAFSDENDMPGMAHAVEHLLFMGTKKYPAENHYHQYLSSNSGSSNAYTASTSTNYFFDVAAKPANDGEPTEENPSPFHDALDIFAQFFICPLFLSETLDRELKAVDSENKKNLQSDVWRLHQLDKALANPNHPYCHFSTGNFEVLKTIPESKGINVREKFMEFHDKYYSANLMKLVILGREPLDILEKWAIEIFTPIPNKNLQRNRWTDEVPLRESELQKICYAKPVYDKRELCLSFPIMDEDLLYRSQPSRYVSHLIGHESPGSLMAYLKAKGWVNNLSVGAMSICPGSPGILECEMRLTEAGLKHYTEITKVFFQYVSLLRETKPQKWIFDEQRLMGDVTFKFRQKTTESRFTSKMSASMQRPFPREWILSGTSKYREFNTKLIEQVIGSITPDNFRMTIVSKTYPGDWDQREKWYKTEYKQVDMTNDFIKELWVATKSNASNRPNELHLPAKNRFIPTNLVVKMKEVKDPVVAPTLIRNDSKARTWWKKDDTFGVPKASIIVQVRQPLAYSTCQSAIQAKLYGDLVRDALEEHSYDAELAGLSYNVGVGSHGYNIEVSGYNEKLAALLEEVLLKVRDLKITDERFNIIKERSQRNLRNWKLQSAYNQASFITQCLIAEKEYPVENLLEHLGPTTADDVRYFHKLLISQAHFEVLVHGNLCKEDALNITTLVETTLPARELPAFEWPVSRYLILPPGSNQVLSKTLEDPENVNNCVEYWLYIGSCDDMKLRATLLLFEQIINEPAFDQLRTKEQLGYIVFSATRIWDSMMAFRILIQSEKYPQYLHSRIEAFLDVQQKQFAAMSDTDFETHKRSLIVRRLKKHDNLSSETSRFHSQITSGYYRFDIAQQDADYIKDLTKQEVMEFFNTYIANGSPSKAKLTVELYARGETEVESIVTKALEAVPSVNCETESAVRAAIVEAVLRGSKEGLAKVLSARVRLASNVVKAIVEGAGDSIEEVAKKRSEDKEKEIAFTLPEPVYGEGASVITDVPKWKSSLQASSAPTPAKDLQEFEQLGPKL</sequence>
<keyword evidence="3" id="KW-0479">Metal-binding</keyword>
<feature type="region of interest" description="Disordered" evidence="7">
    <location>
        <begin position="1078"/>
        <end position="1100"/>
    </location>
</feature>
<keyword evidence="13" id="KW-1185">Reference proteome</keyword>
<dbReference type="InterPro" id="IPR054734">
    <property type="entry name" value="PqqF-like_C_4"/>
</dbReference>
<evidence type="ECO:0000259" key="9">
    <source>
        <dbReference type="Pfam" id="PF05193"/>
    </source>
</evidence>
<evidence type="ECO:0000256" key="6">
    <source>
        <dbReference type="ARBA" id="ARBA00023049"/>
    </source>
</evidence>
<proteinExistence type="inferred from homology"/>
<gene>
    <name evidence="12" type="ORF">Cpir12675_002463</name>
</gene>
<keyword evidence="2" id="KW-0645">Protease</keyword>
<feature type="domain" description="Peptidase M16 N-terminal" evidence="8">
    <location>
        <begin position="60"/>
        <end position="209"/>
    </location>
</feature>
<evidence type="ECO:0000313" key="13">
    <source>
        <dbReference type="Proteomes" id="UP001583280"/>
    </source>
</evidence>
<evidence type="ECO:0000259" key="11">
    <source>
        <dbReference type="Pfam" id="PF22456"/>
    </source>
</evidence>
<accession>A0ABR3ZAW6</accession>
<feature type="domain" description="Peptidase M16 middle/third" evidence="10">
    <location>
        <begin position="422"/>
        <end position="710"/>
    </location>
</feature>
<evidence type="ECO:0000256" key="5">
    <source>
        <dbReference type="ARBA" id="ARBA00022833"/>
    </source>
</evidence>
<dbReference type="InterPro" id="IPR007863">
    <property type="entry name" value="Peptidase_M16_C"/>
</dbReference>
<dbReference type="Pfam" id="PF00675">
    <property type="entry name" value="Peptidase_M16"/>
    <property type="match status" value="1"/>
</dbReference>
<reference evidence="12 13" key="1">
    <citation type="journal article" date="2024" name="IMA Fungus">
        <title>IMA Genome - F19 : A genome assembly and annotation guide to empower mycologists, including annotated draft genome sequences of Ceratocystis pirilliformis, Diaporthe australafricana, Fusarium ophioides, Paecilomyces lecythidis, and Sporothrix stenoceras.</title>
        <authorList>
            <person name="Aylward J."/>
            <person name="Wilson A.M."/>
            <person name="Visagie C.M."/>
            <person name="Spraker J."/>
            <person name="Barnes I."/>
            <person name="Buitendag C."/>
            <person name="Ceriani C."/>
            <person name="Del Mar Angel L."/>
            <person name="du Plessis D."/>
            <person name="Fuchs T."/>
            <person name="Gasser K."/>
            <person name="Kramer D."/>
            <person name="Li W."/>
            <person name="Munsamy K."/>
            <person name="Piso A."/>
            <person name="Price J.L."/>
            <person name="Sonnekus B."/>
            <person name="Thomas C."/>
            <person name="van der Nest A."/>
            <person name="van Dijk A."/>
            <person name="van Heerden A."/>
            <person name="van Vuuren N."/>
            <person name="Yilmaz N."/>
            <person name="Duong T.A."/>
            <person name="van der Merwe N.A."/>
            <person name="Wingfield M.J."/>
            <person name="Wingfield B.D."/>
        </authorList>
    </citation>
    <scope>NUCLEOTIDE SEQUENCE [LARGE SCALE GENOMIC DNA]</scope>
    <source>
        <strain evidence="12 13">CMW 12675</strain>
    </source>
</reference>
<dbReference type="InterPro" id="IPR011249">
    <property type="entry name" value="Metalloenz_LuxS/M16"/>
</dbReference>
<evidence type="ECO:0000256" key="3">
    <source>
        <dbReference type="ARBA" id="ARBA00022723"/>
    </source>
</evidence>
<organism evidence="12 13">
    <name type="scientific">Ceratocystis pirilliformis</name>
    <dbReference type="NCBI Taxonomy" id="259994"/>
    <lineage>
        <taxon>Eukaryota</taxon>
        <taxon>Fungi</taxon>
        <taxon>Dikarya</taxon>
        <taxon>Ascomycota</taxon>
        <taxon>Pezizomycotina</taxon>
        <taxon>Sordariomycetes</taxon>
        <taxon>Hypocreomycetidae</taxon>
        <taxon>Microascales</taxon>
        <taxon>Ceratocystidaceae</taxon>
        <taxon>Ceratocystis</taxon>
    </lineage>
</organism>
<dbReference type="EMBL" id="JAWDJO010000048">
    <property type="protein sequence ID" value="KAL1897206.1"/>
    <property type="molecule type" value="Genomic_DNA"/>
</dbReference>
<dbReference type="Pfam" id="PF05193">
    <property type="entry name" value="Peptidase_M16_C"/>
    <property type="match status" value="1"/>
</dbReference>
<evidence type="ECO:0008006" key="14">
    <source>
        <dbReference type="Google" id="ProtNLM"/>
    </source>
</evidence>
<feature type="domain" description="Peptidase M16 C-terminal" evidence="9">
    <location>
        <begin position="236"/>
        <end position="415"/>
    </location>
</feature>
<evidence type="ECO:0000256" key="7">
    <source>
        <dbReference type="SAM" id="MobiDB-lite"/>
    </source>
</evidence>
<comment type="similarity">
    <text evidence="1">Belongs to the peptidase M16 family.</text>
</comment>
<evidence type="ECO:0000259" key="8">
    <source>
        <dbReference type="Pfam" id="PF00675"/>
    </source>
</evidence>
<keyword evidence="4" id="KW-0378">Hydrolase</keyword>
<protein>
    <recommendedName>
        <fullName evidence="14">Zinc protease mug138</fullName>
    </recommendedName>
</protein>
<dbReference type="InterPro" id="IPR032632">
    <property type="entry name" value="Peptidase_M16_M"/>
</dbReference>
<evidence type="ECO:0000256" key="4">
    <source>
        <dbReference type="ARBA" id="ARBA00022801"/>
    </source>
</evidence>
<name>A0ABR3ZAW6_9PEZI</name>
<comment type="caution">
    <text evidence="12">The sequence shown here is derived from an EMBL/GenBank/DDBJ whole genome shotgun (WGS) entry which is preliminary data.</text>
</comment>
<feature type="domain" description="Coenzyme PQQ synthesis protein F-like C-terminal lobe" evidence="11">
    <location>
        <begin position="817"/>
        <end position="914"/>
    </location>
</feature>
<dbReference type="PANTHER" id="PTHR43690">
    <property type="entry name" value="NARDILYSIN"/>
    <property type="match status" value="1"/>
</dbReference>
<dbReference type="Pfam" id="PF22456">
    <property type="entry name" value="PqqF-like_C_4"/>
    <property type="match status" value="1"/>
</dbReference>
<dbReference type="InterPro" id="IPR050626">
    <property type="entry name" value="Peptidase_M16"/>
</dbReference>
<dbReference type="PANTHER" id="PTHR43690:SF18">
    <property type="entry name" value="INSULIN-DEGRADING ENZYME-RELATED"/>
    <property type="match status" value="1"/>
</dbReference>
<keyword evidence="6" id="KW-0482">Metalloprotease</keyword>
<dbReference type="InterPro" id="IPR011765">
    <property type="entry name" value="Pept_M16_N"/>
</dbReference>
<dbReference type="Proteomes" id="UP001583280">
    <property type="component" value="Unassembled WGS sequence"/>
</dbReference>
<dbReference type="Gene3D" id="3.30.830.10">
    <property type="entry name" value="Metalloenzyme, LuxS/M16 peptidase-like"/>
    <property type="match status" value="4"/>
</dbReference>
<evidence type="ECO:0000256" key="1">
    <source>
        <dbReference type="ARBA" id="ARBA00007261"/>
    </source>
</evidence>
<dbReference type="SUPFAM" id="SSF63411">
    <property type="entry name" value="LuxS/MPP-like metallohydrolase"/>
    <property type="match status" value="4"/>
</dbReference>
<evidence type="ECO:0000259" key="10">
    <source>
        <dbReference type="Pfam" id="PF16187"/>
    </source>
</evidence>